<evidence type="ECO:0000256" key="2">
    <source>
        <dbReference type="ARBA" id="ARBA00023002"/>
    </source>
</evidence>
<dbReference type="PIRSF" id="PIRSF000126">
    <property type="entry name" value="11-beta-HSD1"/>
    <property type="match status" value="1"/>
</dbReference>
<dbReference type="Gene3D" id="3.40.50.720">
    <property type="entry name" value="NAD(P)-binding Rossmann-like Domain"/>
    <property type="match status" value="1"/>
</dbReference>
<dbReference type="HOGENOM" id="CLU_010194_2_1_6"/>
<dbReference type="OrthoDB" id="7301144at2"/>
<dbReference type="InterPro" id="IPR036291">
    <property type="entry name" value="NAD(P)-bd_dom_sf"/>
</dbReference>
<dbReference type="KEGG" id="oai:OLEAN_C13030"/>
<organism evidence="5 6">
    <name type="scientific">Oleispira antarctica RB-8</name>
    <dbReference type="NCBI Taxonomy" id="698738"/>
    <lineage>
        <taxon>Bacteria</taxon>
        <taxon>Pseudomonadati</taxon>
        <taxon>Pseudomonadota</taxon>
        <taxon>Gammaproteobacteria</taxon>
        <taxon>Oceanospirillales</taxon>
        <taxon>Oceanospirillaceae</taxon>
        <taxon>Oleispira</taxon>
    </lineage>
</organism>
<dbReference type="GO" id="GO:0016020">
    <property type="term" value="C:membrane"/>
    <property type="evidence" value="ECO:0007669"/>
    <property type="project" value="TreeGrafter"/>
</dbReference>
<dbReference type="EMBL" id="FO203512">
    <property type="protein sequence ID" value="CCK75479.1"/>
    <property type="molecule type" value="Genomic_DNA"/>
</dbReference>
<keyword evidence="4" id="KW-0812">Transmembrane</keyword>
<gene>
    <name evidence="5" type="ORF">OLEAN_C13030</name>
</gene>
<sequence length="260" mass="28172">MNRLTGKTALITGASSGIGETMARQLAALSCPLVLVARRTDRLESLKHELEQTYNISVITLSVDLSIAGSAQFLYDQCQAQGVKVDILINNAGFAKHGYMLNIPLSVHQEMIQLMVTTLTELTYLFGQDMRQRKEGYILLVSSLLGFLPGPQFATYAAIKAYSLNLADSLVREFKHDNIRITALCPGGTATEFMDVSGQKIEGMRNLAIMSSDSVARSGLKALAKGQGSVVPGLLYKLSVLGLRLVPRSLQAVFGEMATK</sequence>
<dbReference type="Proteomes" id="UP000032749">
    <property type="component" value="Chromosome"/>
</dbReference>
<dbReference type="Pfam" id="PF00106">
    <property type="entry name" value="adh_short"/>
    <property type="match status" value="1"/>
</dbReference>
<accession>R4YT56</accession>
<dbReference type="PRINTS" id="PR00080">
    <property type="entry name" value="SDRFAMILY"/>
</dbReference>
<evidence type="ECO:0000313" key="6">
    <source>
        <dbReference type="Proteomes" id="UP000032749"/>
    </source>
</evidence>
<keyword evidence="6" id="KW-1185">Reference proteome</keyword>
<name>R4YT56_OLEAN</name>
<keyword evidence="4" id="KW-0472">Membrane</keyword>
<comment type="similarity">
    <text evidence="1 3">Belongs to the short-chain dehydrogenases/reductases (SDR) family.</text>
</comment>
<evidence type="ECO:0000256" key="4">
    <source>
        <dbReference type="SAM" id="Phobius"/>
    </source>
</evidence>
<feature type="transmembrane region" description="Helical" evidence="4">
    <location>
        <begin position="137"/>
        <end position="159"/>
    </location>
</feature>
<dbReference type="PANTHER" id="PTHR44196:SF2">
    <property type="entry name" value="SHORT-CHAIN DEHYDROGENASE-RELATED"/>
    <property type="match status" value="1"/>
</dbReference>
<dbReference type="InterPro" id="IPR002347">
    <property type="entry name" value="SDR_fam"/>
</dbReference>
<dbReference type="AlphaFoldDB" id="R4YT56"/>
<keyword evidence="4" id="KW-1133">Transmembrane helix</keyword>
<protein>
    <submittedName>
        <fullName evidence="5">Short-chain dehydrogenase</fullName>
    </submittedName>
</protein>
<dbReference type="STRING" id="698738.OLEAN_C13030"/>
<proteinExistence type="inferred from homology"/>
<reference evidence="5 6" key="1">
    <citation type="journal article" date="2013" name="Nat. Commun.">
        <title>Genome sequence and functional genomic analysis of the oil-degrading bacterium Oleispira antarctica.</title>
        <authorList>
            <person name="Kube M."/>
            <person name="Chernikova T.N."/>
            <person name="Al-Ramahi Y."/>
            <person name="Beloqui A."/>
            <person name="Lopez-Cortez N."/>
            <person name="Guazzaroni M.E."/>
            <person name="Heipieper H.J."/>
            <person name="Klages S."/>
            <person name="Kotsyurbenko O.R."/>
            <person name="Langer I."/>
            <person name="Nechitaylo T.Y."/>
            <person name="Lunsdorf H."/>
            <person name="Fernandez M."/>
            <person name="Juarez S."/>
            <person name="Ciordia S."/>
            <person name="Singer A."/>
            <person name="Kagan O."/>
            <person name="Egorova O."/>
            <person name="Petit P.A."/>
            <person name="Stogios P."/>
            <person name="Kim Y."/>
            <person name="Tchigvintsev A."/>
            <person name="Flick R."/>
            <person name="Denaro R."/>
            <person name="Genovese M."/>
            <person name="Albar J.P."/>
            <person name="Reva O.N."/>
            <person name="Martinez-Gomariz M."/>
            <person name="Tran H."/>
            <person name="Ferrer M."/>
            <person name="Savchenko A."/>
            <person name="Yakunin A.F."/>
            <person name="Yakimov M.M."/>
            <person name="Golyshina O.V."/>
            <person name="Reinhardt R."/>
            <person name="Golyshin P.N."/>
        </authorList>
    </citation>
    <scope>NUCLEOTIDE SEQUENCE [LARGE SCALE GENOMIC DNA]</scope>
</reference>
<dbReference type="GO" id="GO:0016491">
    <property type="term" value="F:oxidoreductase activity"/>
    <property type="evidence" value="ECO:0007669"/>
    <property type="project" value="UniProtKB-KW"/>
</dbReference>
<dbReference type="PRINTS" id="PR00081">
    <property type="entry name" value="GDHRDH"/>
</dbReference>
<dbReference type="SUPFAM" id="SSF51735">
    <property type="entry name" value="NAD(P)-binding Rossmann-fold domains"/>
    <property type="match status" value="1"/>
</dbReference>
<dbReference type="PANTHER" id="PTHR44196">
    <property type="entry name" value="DEHYDROGENASE/REDUCTASE SDR FAMILY MEMBER 7B"/>
    <property type="match status" value="1"/>
</dbReference>
<evidence type="ECO:0000256" key="3">
    <source>
        <dbReference type="RuleBase" id="RU000363"/>
    </source>
</evidence>
<evidence type="ECO:0000313" key="5">
    <source>
        <dbReference type="EMBL" id="CCK75479.1"/>
    </source>
</evidence>
<evidence type="ECO:0000256" key="1">
    <source>
        <dbReference type="ARBA" id="ARBA00006484"/>
    </source>
</evidence>
<keyword evidence="2" id="KW-0560">Oxidoreductase</keyword>